<proteinExistence type="predicted"/>
<evidence type="ECO:0008006" key="4">
    <source>
        <dbReference type="Google" id="ProtNLM"/>
    </source>
</evidence>
<evidence type="ECO:0000313" key="3">
    <source>
        <dbReference type="Proteomes" id="UP001642484"/>
    </source>
</evidence>
<protein>
    <recommendedName>
        <fullName evidence="4">Transmembrane 9 superfamily member</fullName>
    </recommendedName>
</protein>
<keyword evidence="1" id="KW-0812">Transmembrane</keyword>
<evidence type="ECO:0000313" key="2">
    <source>
        <dbReference type="EMBL" id="CAK9058912.1"/>
    </source>
</evidence>
<keyword evidence="1" id="KW-1133">Transmembrane helix</keyword>
<organism evidence="2 3">
    <name type="scientific">Durusdinium trenchii</name>
    <dbReference type="NCBI Taxonomy" id="1381693"/>
    <lineage>
        <taxon>Eukaryota</taxon>
        <taxon>Sar</taxon>
        <taxon>Alveolata</taxon>
        <taxon>Dinophyceae</taxon>
        <taxon>Suessiales</taxon>
        <taxon>Symbiodiniaceae</taxon>
        <taxon>Durusdinium</taxon>
    </lineage>
</organism>
<reference evidence="2 3" key="1">
    <citation type="submission" date="2024-02" db="EMBL/GenBank/DDBJ databases">
        <authorList>
            <person name="Chen Y."/>
            <person name="Shah S."/>
            <person name="Dougan E. K."/>
            <person name="Thang M."/>
            <person name="Chan C."/>
        </authorList>
    </citation>
    <scope>NUCLEOTIDE SEQUENCE [LARGE SCALE GENOMIC DNA]</scope>
</reference>
<name>A0ABP0N761_9DINO</name>
<dbReference type="Proteomes" id="UP001642484">
    <property type="component" value="Unassembled WGS sequence"/>
</dbReference>
<evidence type="ECO:0000256" key="1">
    <source>
        <dbReference type="SAM" id="Phobius"/>
    </source>
</evidence>
<dbReference type="PROSITE" id="PS51257">
    <property type="entry name" value="PROKAR_LIPOPROTEIN"/>
    <property type="match status" value="1"/>
</dbReference>
<sequence>MAHRRPICSAALGAFLACRGLTFLAPWQSRIERRPEADRLLNATCHLLQEFEISTLLSITYSIHSIKCFCNTPCFATVGCFTAALWLDFHNFVRKYQVRCDLPGTARVAKRGGHAPSCGAPQLTLDSTCQGPLATLHGSKEYLEAMQQWQELLPERLEDFKVKEMEAWQLEPGLITARWRVAFVAPLPPSPKLLELPEDVPKVPGAAVRVETTLRAELTLDAEGKVLRHEEAIAAGFGVLDAVARYELLTARRREVGPVSWYWRVLKETSLEEMAFYTNNQATTEELEWRFNEMVARNFLYGAVLGVLFWITLKITIAARMANLLEERAGGAL</sequence>
<keyword evidence="3" id="KW-1185">Reference proteome</keyword>
<gene>
    <name evidence="2" type="ORF">CCMP2556_LOCUS29042</name>
</gene>
<dbReference type="EMBL" id="CAXAMN010021374">
    <property type="protein sequence ID" value="CAK9058912.1"/>
    <property type="molecule type" value="Genomic_DNA"/>
</dbReference>
<keyword evidence="1" id="KW-0472">Membrane</keyword>
<comment type="caution">
    <text evidence="2">The sequence shown here is derived from an EMBL/GenBank/DDBJ whole genome shotgun (WGS) entry which is preliminary data.</text>
</comment>
<feature type="transmembrane region" description="Helical" evidence="1">
    <location>
        <begin position="299"/>
        <end position="319"/>
    </location>
</feature>
<accession>A0ABP0N761</accession>